<dbReference type="InterPro" id="IPR033650">
    <property type="entry name" value="Ribosomal_mL46_NUDIX"/>
</dbReference>
<dbReference type="PANTHER" id="PTHR13124:SF12">
    <property type="entry name" value="LARGE RIBOSOMAL SUBUNIT PROTEIN ML46"/>
    <property type="match status" value="1"/>
</dbReference>
<feature type="domain" description="Large ribosomal subunit protein mL46 N-terminal" evidence="9">
    <location>
        <begin position="62"/>
        <end position="152"/>
    </location>
</feature>
<proteinExistence type="inferred from homology"/>
<dbReference type="AlphaFoldDB" id="A0A3B3SYJ4"/>
<dbReference type="KEGG" id="pki:111844956"/>
<dbReference type="RefSeq" id="XP_023669677.1">
    <property type="nucleotide sequence ID" value="XM_023813909.2"/>
</dbReference>
<evidence type="ECO:0000256" key="8">
    <source>
        <dbReference type="ARBA" id="ARBA00035534"/>
    </source>
</evidence>
<keyword evidence="5" id="KW-0496">Mitochondrion</keyword>
<accession>A0A3B3SYJ4</accession>
<keyword evidence="3" id="KW-0809">Transit peptide</keyword>
<keyword evidence="4" id="KW-0689">Ribosomal protein</keyword>
<dbReference type="GO" id="GO:0005762">
    <property type="term" value="C:mitochondrial large ribosomal subunit"/>
    <property type="evidence" value="ECO:0007669"/>
    <property type="project" value="TreeGrafter"/>
</dbReference>
<dbReference type="GO" id="GO:0005743">
    <property type="term" value="C:mitochondrial inner membrane"/>
    <property type="evidence" value="ECO:0007669"/>
    <property type="project" value="UniProtKB-ARBA"/>
</dbReference>
<keyword evidence="11" id="KW-1185">Reference proteome</keyword>
<comment type="similarity">
    <text evidence="2">Belongs to the mitochondrion-specific ribosomal protein mL46 family.</text>
</comment>
<evidence type="ECO:0000256" key="2">
    <source>
        <dbReference type="ARBA" id="ARBA00009070"/>
    </source>
</evidence>
<reference evidence="10" key="1">
    <citation type="submission" date="2025-08" db="UniProtKB">
        <authorList>
            <consortium name="Ensembl"/>
        </authorList>
    </citation>
    <scope>IDENTIFICATION</scope>
</reference>
<dbReference type="InterPro" id="IPR015797">
    <property type="entry name" value="NUDIX_hydrolase-like_dom_sf"/>
</dbReference>
<dbReference type="STRING" id="1676925.ENSPKIP00000035176"/>
<evidence type="ECO:0000256" key="1">
    <source>
        <dbReference type="ARBA" id="ARBA00004173"/>
    </source>
</evidence>
<dbReference type="SUPFAM" id="SSF55811">
    <property type="entry name" value="Nudix"/>
    <property type="match status" value="1"/>
</dbReference>
<dbReference type="GeneTree" id="ENSGT00390000015400"/>
<organism evidence="10 11">
    <name type="scientific">Paramormyrops kingsleyae</name>
    <dbReference type="NCBI Taxonomy" id="1676925"/>
    <lineage>
        <taxon>Eukaryota</taxon>
        <taxon>Metazoa</taxon>
        <taxon>Chordata</taxon>
        <taxon>Craniata</taxon>
        <taxon>Vertebrata</taxon>
        <taxon>Euteleostomi</taxon>
        <taxon>Actinopterygii</taxon>
        <taxon>Neopterygii</taxon>
        <taxon>Teleostei</taxon>
        <taxon>Osteoglossocephala</taxon>
        <taxon>Osteoglossomorpha</taxon>
        <taxon>Osteoglossiformes</taxon>
        <taxon>Mormyridae</taxon>
        <taxon>Paramormyrops</taxon>
    </lineage>
</organism>
<dbReference type="GO" id="GO:0003735">
    <property type="term" value="F:structural constituent of ribosome"/>
    <property type="evidence" value="ECO:0007669"/>
    <property type="project" value="InterPro"/>
</dbReference>
<dbReference type="PANTHER" id="PTHR13124">
    <property type="entry name" value="39S RIBOSOMAL PROTEIN L46, MITOCHONDRIAL PRECURSOR-RELATED"/>
    <property type="match status" value="1"/>
</dbReference>
<evidence type="ECO:0000256" key="6">
    <source>
        <dbReference type="ARBA" id="ARBA00023274"/>
    </source>
</evidence>
<protein>
    <recommendedName>
        <fullName evidence="7">Large ribosomal subunit protein mL46</fullName>
    </recommendedName>
    <alternativeName>
        <fullName evidence="8">39S ribosomal protein L46, mitochondrial</fullName>
    </alternativeName>
</protein>
<evidence type="ECO:0000256" key="7">
    <source>
        <dbReference type="ARBA" id="ARBA00035190"/>
    </source>
</evidence>
<sequence>MAALSGVPWIRPLRRLLSHLNGSGRQAGGCRRVSVNIPSCGAQQLRKLSGGPGGEAGVASPWRLFGALCLQRLPVIAQKPSAIEEQFAQLTRQMDLENSLFSDHELRLQEEAERMRRKKDDYDSDEEDSAGQDIITAEDLEDSWEQRFKKVQPSLVFKETSELNLGSADRCLADSLLLLARQRVVDQDLWLLPQMQWQAGETLRHTAERALASLPGSGFKATFLGNVPCGVYKYKFPENVRTESCVGAKVFFFKALLSTHSDSPPQDSLMWLRKDELQSYLRPAYLEKVNRFVLNF</sequence>
<comment type="subcellular location">
    <subcellularLocation>
        <location evidence="1">Mitochondrion</location>
    </subcellularLocation>
</comment>
<dbReference type="GeneID" id="111844956"/>
<evidence type="ECO:0000313" key="11">
    <source>
        <dbReference type="Proteomes" id="UP000261540"/>
    </source>
</evidence>
<dbReference type="Proteomes" id="UP000261540">
    <property type="component" value="Unplaced"/>
</dbReference>
<evidence type="ECO:0000256" key="3">
    <source>
        <dbReference type="ARBA" id="ARBA00022946"/>
    </source>
</evidence>
<dbReference type="OrthoDB" id="194611at2759"/>
<dbReference type="CDD" id="cd04661">
    <property type="entry name" value="NUDIX_MRP_L46"/>
    <property type="match status" value="1"/>
</dbReference>
<name>A0A3B3SYJ4_9TELE</name>
<dbReference type="CTD" id="26589"/>
<dbReference type="FunFam" id="3.90.79.10:FF:000018">
    <property type="entry name" value="39S ribosomal protein L46, mitochondrial"/>
    <property type="match status" value="1"/>
</dbReference>
<keyword evidence="6" id="KW-0687">Ribonucleoprotein</keyword>
<evidence type="ECO:0000256" key="4">
    <source>
        <dbReference type="ARBA" id="ARBA00022980"/>
    </source>
</evidence>
<dbReference type="Pfam" id="PF11788">
    <property type="entry name" value="MRP-L46"/>
    <property type="match status" value="1"/>
</dbReference>
<dbReference type="Gene3D" id="3.90.79.10">
    <property type="entry name" value="Nucleoside Triphosphate Pyrophosphohydrolase"/>
    <property type="match status" value="1"/>
</dbReference>
<dbReference type="InterPro" id="IPR021757">
    <property type="entry name" value="Ribosomal_mL46_N"/>
</dbReference>
<dbReference type="Ensembl" id="ENSPKIT00000016104.1">
    <property type="protein sequence ID" value="ENSPKIP00000035176.1"/>
    <property type="gene ID" value="ENSPKIG00000014232.1"/>
</dbReference>
<reference evidence="10" key="2">
    <citation type="submission" date="2025-09" db="UniProtKB">
        <authorList>
            <consortium name="Ensembl"/>
        </authorList>
    </citation>
    <scope>IDENTIFICATION</scope>
</reference>
<evidence type="ECO:0000259" key="9">
    <source>
        <dbReference type="Pfam" id="PF11788"/>
    </source>
</evidence>
<evidence type="ECO:0000256" key="5">
    <source>
        <dbReference type="ARBA" id="ARBA00023128"/>
    </source>
</evidence>
<dbReference type="InterPro" id="IPR040008">
    <property type="entry name" value="Ribosomal_mL46"/>
</dbReference>
<evidence type="ECO:0000313" key="10">
    <source>
        <dbReference type="Ensembl" id="ENSPKIP00000035176.1"/>
    </source>
</evidence>